<name>A0A2P2KTG5_RHIMU</name>
<evidence type="ECO:0000313" key="1">
    <source>
        <dbReference type="EMBL" id="MBX09021.1"/>
    </source>
</evidence>
<protein>
    <submittedName>
        <fullName evidence="1">Uncharacterized protein LOC105118571</fullName>
    </submittedName>
</protein>
<dbReference type="AlphaFoldDB" id="A0A2P2KTG5"/>
<accession>A0A2P2KTG5</accession>
<organism evidence="1">
    <name type="scientific">Rhizophora mucronata</name>
    <name type="common">Asiatic mangrove</name>
    <dbReference type="NCBI Taxonomy" id="61149"/>
    <lineage>
        <taxon>Eukaryota</taxon>
        <taxon>Viridiplantae</taxon>
        <taxon>Streptophyta</taxon>
        <taxon>Embryophyta</taxon>
        <taxon>Tracheophyta</taxon>
        <taxon>Spermatophyta</taxon>
        <taxon>Magnoliopsida</taxon>
        <taxon>eudicotyledons</taxon>
        <taxon>Gunneridae</taxon>
        <taxon>Pentapetalae</taxon>
        <taxon>rosids</taxon>
        <taxon>fabids</taxon>
        <taxon>Malpighiales</taxon>
        <taxon>Rhizophoraceae</taxon>
        <taxon>Rhizophora</taxon>
    </lineage>
</organism>
<dbReference type="EMBL" id="GGEC01028537">
    <property type="protein sequence ID" value="MBX09021.1"/>
    <property type="molecule type" value="Transcribed_RNA"/>
</dbReference>
<reference evidence="1" key="1">
    <citation type="submission" date="2018-02" db="EMBL/GenBank/DDBJ databases">
        <title>Rhizophora mucronata_Transcriptome.</title>
        <authorList>
            <person name="Meera S.P."/>
            <person name="Sreeshan A."/>
            <person name="Augustine A."/>
        </authorList>
    </citation>
    <scope>NUCLEOTIDE SEQUENCE</scope>
    <source>
        <tissue evidence="1">Leaf</tissue>
    </source>
</reference>
<proteinExistence type="predicted"/>
<sequence length="112" mass="12207">MYSRAEVEITGRAESCKSAKQRSLYLSTNTWGEVGGNSASLSSQALLTQGHSNLCPLSSFKLNTMAAFSTCCWVQDEGVEKSRRTLHASQDMISISTFIHPLLAQFTALTTL</sequence>